<comment type="caution">
    <text evidence="2">The sequence shown here is derived from an EMBL/GenBank/DDBJ whole genome shotgun (WGS) entry which is preliminary data.</text>
</comment>
<name>A0A5B7KD10_PORTR</name>
<keyword evidence="3" id="KW-1185">Reference proteome</keyword>
<dbReference type="Proteomes" id="UP000324222">
    <property type="component" value="Unassembled WGS sequence"/>
</dbReference>
<gene>
    <name evidence="2" type="ORF">E2C01_100421</name>
</gene>
<dbReference type="AlphaFoldDB" id="A0A5B7KD10"/>
<evidence type="ECO:0000256" key="1">
    <source>
        <dbReference type="SAM" id="MobiDB-lite"/>
    </source>
</evidence>
<evidence type="ECO:0000313" key="2">
    <source>
        <dbReference type="EMBL" id="MPD04716.1"/>
    </source>
</evidence>
<protein>
    <submittedName>
        <fullName evidence="2">Uncharacterized protein</fullName>
    </submittedName>
</protein>
<feature type="region of interest" description="Disordered" evidence="1">
    <location>
        <begin position="47"/>
        <end position="73"/>
    </location>
</feature>
<reference evidence="2 3" key="1">
    <citation type="submission" date="2019-05" db="EMBL/GenBank/DDBJ databases">
        <title>Another draft genome of Portunus trituberculatus and its Hox gene families provides insights of decapod evolution.</title>
        <authorList>
            <person name="Jeong J.-H."/>
            <person name="Song I."/>
            <person name="Kim S."/>
            <person name="Choi T."/>
            <person name="Kim D."/>
            <person name="Ryu S."/>
            <person name="Kim W."/>
        </authorList>
    </citation>
    <scope>NUCLEOTIDE SEQUENCE [LARGE SCALE GENOMIC DNA]</scope>
    <source>
        <tissue evidence="2">Muscle</tissue>
    </source>
</reference>
<sequence>MEHPSGPSANYTCWVLYTCRAELFVSGCGHCPAEVILVGTEGQRVMEQREEEGRMRREEGVRRRERDGITSHP</sequence>
<organism evidence="2 3">
    <name type="scientific">Portunus trituberculatus</name>
    <name type="common">Swimming crab</name>
    <name type="synonym">Neptunus trituberculatus</name>
    <dbReference type="NCBI Taxonomy" id="210409"/>
    <lineage>
        <taxon>Eukaryota</taxon>
        <taxon>Metazoa</taxon>
        <taxon>Ecdysozoa</taxon>
        <taxon>Arthropoda</taxon>
        <taxon>Crustacea</taxon>
        <taxon>Multicrustacea</taxon>
        <taxon>Malacostraca</taxon>
        <taxon>Eumalacostraca</taxon>
        <taxon>Eucarida</taxon>
        <taxon>Decapoda</taxon>
        <taxon>Pleocyemata</taxon>
        <taxon>Brachyura</taxon>
        <taxon>Eubrachyura</taxon>
        <taxon>Portunoidea</taxon>
        <taxon>Portunidae</taxon>
        <taxon>Portuninae</taxon>
        <taxon>Portunus</taxon>
    </lineage>
</organism>
<proteinExistence type="predicted"/>
<dbReference type="EMBL" id="VSRR010142399">
    <property type="protein sequence ID" value="MPD04716.1"/>
    <property type="molecule type" value="Genomic_DNA"/>
</dbReference>
<evidence type="ECO:0000313" key="3">
    <source>
        <dbReference type="Proteomes" id="UP000324222"/>
    </source>
</evidence>
<accession>A0A5B7KD10</accession>